<gene>
    <name evidence="1" type="ORF">L6164_003698</name>
</gene>
<organism evidence="1 2">
    <name type="scientific">Bauhinia variegata</name>
    <name type="common">Purple orchid tree</name>
    <name type="synonym">Phanera variegata</name>
    <dbReference type="NCBI Taxonomy" id="167791"/>
    <lineage>
        <taxon>Eukaryota</taxon>
        <taxon>Viridiplantae</taxon>
        <taxon>Streptophyta</taxon>
        <taxon>Embryophyta</taxon>
        <taxon>Tracheophyta</taxon>
        <taxon>Spermatophyta</taxon>
        <taxon>Magnoliopsida</taxon>
        <taxon>eudicotyledons</taxon>
        <taxon>Gunneridae</taxon>
        <taxon>Pentapetalae</taxon>
        <taxon>rosids</taxon>
        <taxon>fabids</taxon>
        <taxon>Fabales</taxon>
        <taxon>Fabaceae</taxon>
        <taxon>Cercidoideae</taxon>
        <taxon>Cercideae</taxon>
        <taxon>Bauhiniinae</taxon>
        <taxon>Bauhinia</taxon>
    </lineage>
</organism>
<comment type="caution">
    <text evidence="1">The sequence shown here is derived from an EMBL/GenBank/DDBJ whole genome shotgun (WGS) entry which is preliminary data.</text>
</comment>
<evidence type="ECO:0000313" key="1">
    <source>
        <dbReference type="EMBL" id="KAI4354870.1"/>
    </source>
</evidence>
<dbReference type="EMBL" id="CM039427">
    <property type="protein sequence ID" value="KAI4354870.1"/>
    <property type="molecule type" value="Genomic_DNA"/>
</dbReference>
<proteinExistence type="predicted"/>
<name>A0ACB9Q2Q1_BAUVA</name>
<reference evidence="1 2" key="1">
    <citation type="journal article" date="2022" name="DNA Res.">
        <title>Chromosomal-level genome assembly of the orchid tree Bauhinia variegata (Leguminosae; Cercidoideae) supports the allotetraploid origin hypothesis of Bauhinia.</title>
        <authorList>
            <person name="Zhong Y."/>
            <person name="Chen Y."/>
            <person name="Zheng D."/>
            <person name="Pang J."/>
            <person name="Liu Y."/>
            <person name="Luo S."/>
            <person name="Meng S."/>
            <person name="Qian L."/>
            <person name="Wei D."/>
            <person name="Dai S."/>
            <person name="Zhou R."/>
        </authorList>
    </citation>
    <scope>NUCLEOTIDE SEQUENCE [LARGE SCALE GENOMIC DNA]</scope>
    <source>
        <strain evidence="1">BV-YZ2020</strain>
    </source>
</reference>
<dbReference type="Proteomes" id="UP000828941">
    <property type="component" value="Chromosome 2"/>
</dbReference>
<sequence length="923" mass="105460">MADTSTSTSTESAVFPVTRRLRSSRVIRKMNIVTREMNQCWRQVEEAEKRQVNEEAVKKWLGDVKDVYYDLIDVMNEWDTVEMESQLRRLGLWLLGPLKKCLYYHDFGREVEKLTRQIQSFSCAGERLKLYKHSIEGGRDEEERDYWLERQVVSSDVVKAKMYGRDDEAKILRSKLISLQEDIHYLSLVGIAGIGKTSVAQTVYNQRAVQRRFDLKVWINVSHDFNLFTIARIIIQSEPDRASVIPLDVVELQFLLQCVRQIIQGKRFLFVLDDVRTEDDAFWQKFRGICKLGAPGSAILITTRKETVAHYAGCKPRDIMRLDSLSDQDCWSIIRDFVFNSSTERASAFAKVGREIANKCEGLPVVAKSLAGILRSRKSMQQWLEVLQIDIRQTSSNHPVEITPSLMLSYYFLPSPLRKCLLYCSIFPKDHIIDVDKLIKLWIAQDYSDTHDEMETEASDTHDRMETKAAGYFQELLNRSFFHELKKDGKDNLTCKLVGVISDFIQVLAENECCILHADDKMEFEDSISLTKPRHMTIKVASQASLPGDIGDTSKLHTLIVLAEYSYTDPSTLSNLLSQCGRLRALDLSSCSVRELRIKVGSLLHLRYLDLSFNRDLKKLPKEICDLYFLQTLNLNGCDSLLKLPKGIGKLSNLRHLEILWTKSLSYLPKGIASLTSLRTLNRFFGNDGVDSKACNFGDLSRLNHLQGCISIDGLGAATDVDLAKECLKKKEEIFGLDLWFSRVGYESDQPNYGLHMSFERNDSDVLEALEPPPTLKCLGIHYYTSSLFPQWITKLQQLRQLMLSEFSGCVNLPALGKLNDLQSLEIRNMTKLEEVGADFLGIESEEDVSFPKLKKLHFHMLTSWEKWEDIPEEGRTLSIMPQLSSVSITSCTKIKALPNYIQNKRELISVTVEDCPSFEVEG</sequence>
<evidence type="ECO:0000313" key="2">
    <source>
        <dbReference type="Proteomes" id="UP000828941"/>
    </source>
</evidence>
<protein>
    <submittedName>
        <fullName evidence="1">Uncharacterized protein</fullName>
    </submittedName>
</protein>
<keyword evidence="2" id="KW-1185">Reference proteome</keyword>
<accession>A0ACB9Q2Q1</accession>